<accession>A0A134AFU8</accession>
<dbReference type="InterPro" id="IPR006037">
    <property type="entry name" value="RCK_C"/>
</dbReference>
<proteinExistence type="predicted"/>
<dbReference type="PANTHER" id="PTHR43833:SF7">
    <property type="entry name" value="KTR SYSTEM POTASSIUM UPTAKE PROTEIN C"/>
    <property type="match status" value="1"/>
</dbReference>
<dbReference type="Pfam" id="PF02254">
    <property type="entry name" value="TrkA_N"/>
    <property type="match status" value="1"/>
</dbReference>
<protein>
    <submittedName>
        <fullName evidence="3">TrkA protein</fullName>
    </submittedName>
</protein>
<evidence type="ECO:0000259" key="2">
    <source>
        <dbReference type="PROSITE" id="PS51202"/>
    </source>
</evidence>
<keyword evidence="4" id="KW-1185">Reference proteome</keyword>
<dbReference type="Proteomes" id="UP000070442">
    <property type="component" value="Unassembled WGS sequence"/>
</dbReference>
<dbReference type="PANTHER" id="PTHR43833">
    <property type="entry name" value="POTASSIUM CHANNEL PROTEIN 2-RELATED-RELATED"/>
    <property type="match status" value="1"/>
</dbReference>
<dbReference type="GO" id="GO:0008324">
    <property type="term" value="F:monoatomic cation transmembrane transporter activity"/>
    <property type="evidence" value="ECO:0007669"/>
    <property type="project" value="InterPro"/>
</dbReference>
<feature type="domain" description="RCK C-terminal" evidence="2">
    <location>
        <begin position="136"/>
        <end position="219"/>
    </location>
</feature>
<dbReference type="EMBL" id="LSDG01000027">
    <property type="protein sequence ID" value="KXB66597.1"/>
    <property type="molecule type" value="Genomic_DNA"/>
</dbReference>
<dbReference type="InterPro" id="IPR036291">
    <property type="entry name" value="NAD(P)-bd_dom_sf"/>
</dbReference>
<dbReference type="InterPro" id="IPR036721">
    <property type="entry name" value="RCK_C_sf"/>
</dbReference>
<name>A0A134AFU8_9FIRM</name>
<comment type="caution">
    <text evidence="3">The sequence shown here is derived from an EMBL/GenBank/DDBJ whole genome shotgun (WGS) entry which is preliminary data.</text>
</comment>
<evidence type="ECO:0000259" key="1">
    <source>
        <dbReference type="PROSITE" id="PS51201"/>
    </source>
</evidence>
<organism evidence="3 4">
    <name type="scientific">Aedoeadaptatus coxii</name>
    <dbReference type="NCBI Taxonomy" id="755172"/>
    <lineage>
        <taxon>Bacteria</taxon>
        <taxon>Bacillati</taxon>
        <taxon>Bacillota</taxon>
        <taxon>Tissierellia</taxon>
        <taxon>Tissierellales</taxon>
        <taxon>Peptoniphilaceae</taxon>
        <taxon>Aedoeadaptatus</taxon>
    </lineage>
</organism>
<dbReference type="GO" id="GO:0006813">
    <property type="term" value="P:potassium ion transport"/>
    <property type="evidence" value="ECO:0007669"/>
    <property type="project" value="InterPro"/>
</dbReference>
<dbReference type="Gene3D" id="3.30.70.1450">
    <property type="entry name" value="Regulator of K+ conductance, C-terminal domain"/>
    <property type="match status" value="1"/>
</dbReference>
<dbReference type="SUPFAM" id="SSF51735">
    <property type="entry name" value="NAD(P)-binding Rossmann-fold domains"/>
    <property type="match status" value="1"/>
</dbReference>
<dbReference type="InterPro" id="IPR003148">
    <property type="entry name" value="RCK_N"/>
</dbReference>
<reference evidence="4" key="1">
    <citation type="submission" date="2016-01" db="EMBL/GenBank/DDBJ databases">
        <authorList>
            <person name="Mitreva M."/>
            <person name="Pepin K.H."/>
            <person name="Mihindukulasuriya K.A."/>
            <person name="Fulton R."/>
            <person name="Fronick C."/>
            <person name="O'Laughlin M."/>
            <person name="Miner T."/>
            <person name="Herter B."/>
            <person name="Rosa B.A."/>
            <person name="Cordes M."/>
            <person name="Tomlinson C."/>
            <person name="Wollam A."/>
            <person name="Palsikar V.B."/>
            <person name="Mardis E.R."/>
            <person name="Wilson R.K."/>
        </authorList>
    </citation>
    <scope>NUCLEOTIDE SEQUENCE [LARGE SCALE GENOMIC DNA]</scope>
    <source>
        <strain evidence="4">DNF00729</strain>
    </source>
</reference>
<dbReference type="STRING" id="755172.HMPREF1863_00979"/>
<dbReference type="PROSITE" id="PS51201">
    <property type="entry name" value="RCK_N"/>
    <property type="match status" value="1"/>
</dbReference>
<sequence length="222" mass="24457">MGKSFIVFGIGRLGSTVAKKLYAMHNDVLAVDVNIEKIKTISEDVTTAIQADIMDADVLEDLGLSNFDCAVIAIGSSLESAIMATISCVEADVPMIIAKAPTRRYGAILKRLGAHKIIYPEVDMGVRLAKSLSDNGISDYFEISENYGVIEYEVTEDWVGKTVRLLAFRSHFHVNVIAIRRDEGLIVHNIADEILQKGDAIIFFGSDEDLKEIQKEHGIEKN</sequence>
<evidence type="ECO:0000313" key="4">
    <source>
        <dbReference type="Proteomes" id="UP000070442"/>
    </source>
</evidence>
<dbReference type="SUPFAM" id="SSF116726">
    <property type="entry name" value="TrkA C-terminal domain-like"/>
    <property type="match status" value="1"/>
</dbReference>
<dbReference type="RefSeq" id="WP_068367810.1">
    <property type="nucleotide sequence ID" value="NZ_CALTYF010000031.1"/>
</dbReference>
<dbReference type="PROSITE" id="PS51202">
    <property type="entry name" value="RCK_C"/>
    <property type="match status" value="1"/>
</dbReference>
<dbReference type="Gene3D" id="3.40.50.720">
    <property type="entry name" value="NAD(P)-binding Rossmann-like Domain"/>
    <property type="match status" value="1"/>
</dbReference>
<dbReference type="OrthoDB" id="9776294at2"/>
<dbReference type="Pfam" id="PF02080">
    <property type="entry name" value="TrkA_C"/>
    <property type="match status" value="1"/>
</dbReference>
<feature type="domain" description="RCK N-terminal" evidence="1">
    <location>
        <begin position="2"/>
        <end position="122"/>
    </location>
</feature>
<dbReference type="InterPro" id="IPR050721">
    <property type="entry name" value="Trk_Ktr_HKT_K-transport"/>
</dbReference>
<evidence type="ECO:0000313" key="3">
    <source>
        <dbReference type="EMBL" id="KXB66597.1"/>
    </source>
</evidence>
<dbReference type="AlphaFoldDB" id="A0A134AFU8"/>
<dbReference type="PATRIC" id="fig|755172.3.peg.938"/>
<gene>
    <name evidence="3" type="ORF">HMPREF1863_00979</name>
</gene>